<accession>A7RK80</accession>
<evidence type="ECO:0000256" key="2">
    <source>
        <dbReference type="ARBA" id="ARBA00022896"/>
    </source>
</evidence>
<dbReference type="Proteomes" id="UP000001593">
    <property type="component" value="Unassembled WGS sequence"/>
</dbReference>
<dbReference type="eggNOG" id="KOG1591">
    <property type="taxonomic scope" value="Eukaryota"/>
</dbReference>
<proteinExistence type="predicted"/>
<dbReference type="GO" id="GO:0031418">
    <property type="term" value="F:L-ascorbic acid binding"/>
    <property type="evidence" value="ECO:0007669"/>
    <property type="project" value="UniProtKB-KW"/>
</dbReference>
<keyword evidence="3" id="KW-0408">Iron</keyword>
<name>A7RK80_NEMVE</name>
<feature type="domain" description="Fe2OG dioxygenase" evidence="4">
    <location>
        <begin position="1"/>
        <end position="147"/>
    </location>
</feature>
<protein>
    <recommendedName>
        <fullName evidence="4">Fe2OG dioxygenase domain-containing protein</fullName>
    </recommendedName>
</protein>
<dbReference type="PANTHER" id="PTHR10869:SF246">
    <property type="entry name" value="TRANSMEMBRANE PROLYL 4-HYDROXYLASE"/>
    <property type="match status" value="1"/>
</dbReference>
<evidence type="ECO:0000313" key="6">
    <source>
        <dbReference type="Proteomes" id="UP000001593"/>
    </source>
</evidence>
<dbReference type="PROSITE" id="PS51471">
    <property type="entry name" value="FE2OG_OXY"/>
    <property type="match status" value="1"/>
</dbReference>
<sequence>QVLRYDKDGHYHCHYDSEDENKHPDIPCCHYSNHEDDEDCLPCRYMTFFYYLNEPEEGGETAFPIADDQIDAPERMLREDQHLCDLSRYCNQSRIRYKPKQGTALFWYNHHRDEETGWLGDVDKMSYHGGCDVTKGTKWAANSWINVGKSREHDI</sequence>
<reference evidence="5 6" key="1">
    <citation type="journal article" date="2007" name="Science">
        <title>Sea anemone genome reveals ancestral eumetazoan gene repertoire and genomic organization.</title>
        <authorList>
            <person name="Putnam N.H."/>
            <person name="Srivastava M."/>
            <person name="Hellsten U."/>
            <person name="Dirks B."/>
            <person name="Chapman J."/>
            <person name="Salamov A."/>
            <person name="Terry A."/>
            <person name="Shapiro H."/>
            <person name="Lindquist E."/>
            <person name="Kapitonov V.V."/>
            <person name="Jurka J."/>
            <person name="Genikhovich G."/>
            <person name="Grigoriev I.V."/>
            <person name="Lucas S.M."/>
            <person name="Steele R.E."/>
            <person name="Finnerty J.R."/>
            <person name="Technau U."/>
            <person name="Martindale M.Q."/>
            <person name="Rokhsar D.S."/>
        </authorList>
    </citation>
    <scope>NUCLEOTIDE SEQUENCE [LARGE SCALE GENOMIC DNA]</scope>
    <source>
        <strain evidence="6">CH2 X CH6</strain>
    </source>
</reference>
<feature type="non-terminal residue" evidence="5">
    <location>
        <position position="155"/>
    </location>
</feature>
<evidence type="ECO:0000313" key="5">
    <source>
        <dbReference type="EMBL" id="EDO48122.1"/>
    </source>
</evidence>
<dbReference type="InterPro" id="IPR005123">
    <property type="entry name" value="Oxoglu/Fe-dep_dioxygenase_dom"/>
</dbReference>
<keyword evidence="6" id="KW-1185">Reference proteome</keyword>
<dbReference type="AlphaFoldDB" id="A7RK80"/>
<dbReference type="Gene3D" id="2.60.120.620">
    <property type="entry name" value="q2cbj1_9rhob like domain"/>
    <property type="match status" value="1"/>
</dbReference>
<gene>
    <name evidence="5" type="ORF">NEMVEDRAFT_v1g84682</name>
</gene>
<dbReference type="PhylomeDB" id="A7RK80"/>
<evidence type="ECO:0000256" key="3">
    <source>
        <dbReference type="ARBA" id="ARBA00023004"/>
    </source>
</evidence>
<keyword evidence="2" id="KW-0847">Vitamin C</keyword>
<dbReference type="InterPro" id="IPR044862">
    <property type="entry name" value="Pro_4_hyd_alph_FE2OG_OXY"/>
</dbReference>
<dbReference type="HOGENOM" id="CLU_058132_6_0_1"/>
<dbReference type="InterPro" id="IPR045054">
    <property type="entry name" value="P4HA-like"/>
</dbReference>
<evidence type="ECO:0000256" key="1">
    <source>
        <dbReference type="ARBA" id="ARBA00022723"/>
    </source>
</evidence>
<dbReference type="GO" id="GO:0046872">
    <property type="term" value="F:metal ion binding"/>
    <property type="evidence" value="ECO:0007669"/>
    <property type="project" value="UniProtKB-KW"/>
</dbReference>
<evidence type="ECO:0000259" key="4">
    <source>
        <dbReference type="PROSITE" id="PS51471"/>
    </source>
</evidence>
<dbReference type="PANTHER" id="PTHR10869">
    <property type="entry name" value="PROLYL 4-HYDROXYLASE ALPHA SUBUNIT"/>
    <property type="match status" value="1"/>
</dbReference>
<organism evidence="5 6">
    <name type="scientific">Nematostella vectensis</name>
    <name type="common">Starlet sea anemone</name>
    <dbReference type="NCBI Taxonomy" id="45351"/>
    <lineage>
        <taxon>Eukaryota</taxon>
        <taxon>Metazoa</taxon>
        <taxon>Cnidaria</taxon>
        <taxon>Anthozoa</taxon>
        <taxon>Hexacorallia</taxon>
        <taxon>Actiniaria</taxon>
        <taxon>Edwardsiidae</taxon>
        <taxon>Nematostella</taxon>
    </lineage>
</organism>
<dbReference type="OrthoDB" id="420380at2759"/>
<dbReference type="OMA" id="CKDANIX"/>
<dbReference type="EMBL" id="DS469515">
    <property type="protein sequence ID" value="EDO48122.1"/>
    <property type="molecule type" value="Genomic_DNA"/>
</dbReference>
<keyword evidence="1" id="KW-0479">Metal-binding</keyword>
<dbReference type="Pfam" id="PF13640">
    <property type="entry name" value="2OG-FeII_Oxy_3"/>
    <property type="match status" value="1"/>
</dbReference>
<dbReference type="KEGG" id="nve:5520355"/>
<dbReference type="InParanoid" id="A7RK80"/>
<feature type="non-terminal residue" evidence="5">
    <location>
        <position position="1"/>
    </location>
</feature>